<accession>A0A1F8GBN7</accession>
<gene>
    <name evidence="2" type="ORF">A2918_03185</name>
</gene>
<organism evidence="2 3">
    <name type="scientific">Candidatus Yanofskybacteria bacterium RIFCSPLOWO2_01_FULL_42_49</name>
    <dbReference type="NCBI Taxonomy" id="1802694"/>
    <lineage>
        <taxon>Bacteria</taxon>
        <taxon>Candidatus Yanofskyibacteriota</taxon>
    </lineage>
</organism>
<dbReference type="EMBL" id="MGKI01000014">
    <property type="protein sequence ID" value="OGN22136.1"/>
    <property type="molecule type" value="Genomic_DNA"/>
</dbReference>
<dbReference type="Pfam" id="PF01370">
    <property type="entry name" value="Epimerase"/>
    <property type="match status" value="1"/>
</dbReference>
<dbReference type="InterPro" id="IPR036291">
    <property type="entry name" value="NAD(P)-bd_dom_sf"/>
</dbReference>
<reference evidence="2 3" key="1">
    <citation type="journal article" date="2016" name="Nat. Commun.">
        <title>Thousands of microbial genomes shed light on interconnected biogeochemical processes in an aquifer system.</title>
        <authorList>
            <person name="Anantharaman K."/>
            <person name="Brown C.T."/>
            <person name="Hug L.A."/>
            <person name="Sharon I."/>
            <person name="Castelle C.J."/>
            <person name="Probst A.J."/>
            <person name="Thomas B.C."/>
            <person name="Singh A."/>
            <person name="Wilkins M.J."/>
            <person name="Karaoz U."/>
            <person name="Brodie E.L."/>
            <person name="Williams K.H."/>
            <person name="Hubbard S.S."/>
            <person name="Banfield J.F."/>
        </authorList>
    </citation>
    <scope>NUCLEOTIDE SEQUENCE [LARGE SCALE GENOMIC DNA]</scope>
</reference>
<dbReference type="SUPFAM" id="SSF51735">
    <property type="entry name" value="NAD(P)-binding Rossmann-fold domains"/>
    <property type="match status" value="1"/>
</dbReference>
<dbReference type="Proteomes" id="UP000178227">
    <property type="component" value="Unassembled WGS sequence"/>
</dbReference>
<evidence type="ECO:0000313" key="3">
    <source>
        <dbReference type="Proteomes" id="UP000178227"/>
    </source>
</evidence>
<evidence type="ECO:0000313" key="2">
    <source>
        <dbReference type="EMBL" id="OGN22136.1"/>
    </source>
</evidence>
<comment type="caution">
    <text evidence="2">The sequence shown here is derived from an EMBL/GenBank/DDBJ whole genome shotgun (WGS) entry which is preliminary data.</text>
</comment>
<dbReference type="PANTHER" id="PTHR43238:SF1">
    <property type="entry name" value="GDP-L-FUCOSE SYNTHASE"/>
    <property type="match status" value="1"/>
</dbReference>
<name>A0A1F8GBN7_9BACT</name>
<protein>
    <recommendedName>
        <fullName evidence="1">NAD-dependent epimerase/dehydratase domain-containing protein</fullName>
    </recommendedName>
</protein>
<sequence>MSKTKVLICGANGFIGRNLFEHFNSDDGYETYGTYFKNKPNVFSPRIFQADLRDKDEALRATQGMDIVINAAALTDGMGAFDPTTYIPQNRVINNNLIEAAHINRVKHFIFLSCTVMYPSSERPLKEDEYDLNNVHPKYKEGAQMKLEGECLCLSYANLGITKYTAIRHTNIYGPYDKFDLKRGHVLPATITKVMEAKDKITVWGNEKESRDFLYIDDLAKFIEKAIENQKNNFELFNVGYGKTCSVNKLVQKIIFCSGKKLDVVHDLEKPTVETHMNIDVKKANNVLGWKAEIGLSEGLVITLDWYHNHYPR</sequence>
<dbReference type="GO" id="GO:0050577">
    <property type="term" value="F:GDP-L-fucose synthase activity"/>
    <property type="evidence" value="ECO:0007669"/>
    <property type="project" value="TreeGrafter"/>
</dbReference>
<dbReference type="Gene3D" id="3.40.50.720">
    <property type="entry name" value="NAD(P)-binding Rossmann-like Domain"/>
    <property type="match status" value="1"/>
</dbReference>
<proteinExistence type="predicted"/>
<dbReference type="Gene3D" id="3.90.25.10">
    <property type="entry name" value="UDP-galactose 4-epimerase, domain 1"/>
    <property type="match status" value="1"/>
</dbReference>
<dbReference type="PANTHER" id="PTHR43238">
    <property type="entry name" value="GDP-L-FUCOSE SYNTHASE"/>
    <property type="match status" value="1"/>
</dbReference>
<evidence type="ECO:0000259" key="1">
    <source>
        <dbReference type="Pfam" id="PF01370"/>
    </source>
</evidence>
<feature type="domain" description="NAD-dependent epimerase/dehydratase" evidence="1">
    <location>
        <begin position="6"/>
        <end position="240"/>
    </location>
</feature>
<dbReference type="AlphaFoldDB" id="A0A1F8GBN7"/>
<dbReference type="InterPro" id="IPR001509">
    <property type="entry name" value="Epimerase_deHydtase"/>
</dbReference>
<dbReference type="STRING" id="1802694.A2918_03185"/>